<reference evidence="1" key="1">
    <citation type="submission" date="2021-01" db="EMBL/GenBank/DDBJ databases">
        <authorList>
            <consortium name="Genoscope - CEA"/>
            <person name="William W."/>
        </authorList>
    </citation>
    <scope>NUCLEOTIDE SEQUENCE</scope>
</reference>
<evidence type="ECO:0000313" key="2">
    <source>
        <dbReference type="Proteomes" id="UP000683925"/>
    </source>
</evidence>
<organism evidence="1 2">
    <name type="scientific">Paramecium octaurelia</name>
    <dbReference type="NCBI Taxonomy" id="43137"/>
    <lineage>
        <taxon>Eukaryota</taxon>
        <taxon>Sar</taxon>
        <taxon>Alveolata</taxon>
        <taxon>Ciliophora</taxon>
        <taxon>Intramacronucleata</taxon>
        <taxon>Oligohymenophorea</taxon>
        <taxon>Peniculida</taxon>
        <taxon>Parameciidae</taxon>
        <taxon>Paramecium</taxon>
    </lineage>
</organism>
<keyword evidence="2" id="KW-1185">Reference proteome</keyword>
<dbReference type="EMBL" id="CAJJDP010000057">
    <property type="protein sequence ID" value="CAD8171538.1"/>
    <property type="molecule type" value="Genomic_DNA"/>
</dbReference>
<gene>
    <name evidence="1" type="ORF">POCTA_138.1.T0580184</name>
</gene>
<comment type="caution">
    <text evidence="1">The sequence shown here is derived from an EMBL/GenBank/DDBJ whole genome shotgun (WGS) entry which is preliminary data.</text>
</comment>
<proteinExistence type="predicted"/>
<sequence>MEYSQNQLLIILRLTYQKAIMDNQQKHQLNKGSSGLYWSITYKLLTFYRNYYEMSIIQLKWHVQNNQAIIKILFFQQDVEDFSIDSDPYAKLLTMKVRQLNEFIISKLETQLNYQIKSNVCSFAIMFEYMRQQHQLHCIIISTLILIWIPKRIYSPR</sequence>
<accession>A0A8S1V2B7</accession>
<dbReference type="Proteomes" id="UP000683925">
    <property type="component" value="Unassembled WGS sequence"/>
</dbReference>
<dbReference type="AlphaFoldDB" id="A0A8S1V2B7"/>
<name>A0A8S1V2B7_PAROT</name>
<evidence type="ECO:0000313" key="1">
    <source>
        <dbReference type="EMBL" id="CAD8171538.1"/>
    </source>
</evidence>
<protein>
    <submittedName>
        <fullName evidence="1">Uncharacterized protein</fullName>
    </submittedName>
</protein>